<proteinExistence type="inferred from homology"/>
<dbReference type="AlphaFoldDB" id="A0A392NEF8"/>
<dbReference type="Proteomes" id="UP000265520">
    <property type="component" value="Unassembled WGS sequence"/>
</dbReference>
<dbReference type="PROSITE" id="PS50144">
    <property type="entry name" value="MATH"/>
    <property type="match status" value="1"/>
</dbReference>
<dbReference type="GO" id="GO:0004843">
    <property type="term" value="F:cysteine-type deubiquitinase activity"/>
    <property type="evidence" value="ECO:0007669"/>
    <property type="project" value="InterPro"/>
</dbReference>
<dbReference type="InterPro" id="IPR001394">
    <property type="entry name" value="Peptidase_C19_UCH"/>
</dbReference>
<sequence length="187" mass="21754">MFGALLFSFIANNNLELFDIAETQHQFNARESDWGFTNFMPLSELYDPSRGYVMDDRCILEADVNVRKDLDYWAHDSKKETGCVGLKNQGATCYMNSLLQTLYHIPYFRKAVYHMPTTENDMPSGSIPLALQSLFYKLQYNDSSVSTKELTKSFGWDTYDSFMQHDVQELNRVLCEKLEDKMKVKVF</sequence>
<evidence type="ECO:0000259" key="3">
    <source>
        <dbReference type="PROSITE" id="PS50235"/>
    </source>
</evidence>
<protein>
    <submittedName>
        <fullName evidence="4">Ubiquitin carboxyl-terminal hydrolase 12-like</fullName>
    </submittedName>
</protein>
<dbReference type="InterPro" id="IPR008974">
    <property type="entry name" value="TRAF-like"/>
</dbReference>
<feature type="domain" description="MATH" evidence="2">
    <location>
        <begin position="1"/>
        <end position="64"/>
    </location>
</feature>
<accession>A0A392NEF8</accession>
<keyword evidence="5" id="KW-1185">Reference proteome</keyword>
<evidence type="ECO:0000256" key="1">
    <source>
        <dbReference type="ARBA" id="ARBA00009085"/>
    </source>
</evidence>
<dbReference type="PANTHER" id="PTHR24006">
    <property type="entry name" value="UBIQUITIN CARBOXYL-TERMINAL HYDROLASE"/>
    <property type="match status" value="1"/>
</dbReference>
<dbReference type="Gene3D" id="2.60.210.10">
    <property type="entry name" value="Apoptosis, Tumor Necrosis Factor Receptor Associated Protein 2, Chain A"/>
    <property type="match status" value="1"/>
</dbReference>
<dbReference type="PROSITE" id="PS50235">
    <property type="entry name" value="USP_3"/>
    <property type="match status" value="1"/>
</dbReference>
<comment type="similarity">
    <text evidence="1">Belongs to the peptidase C19 family.</text>
</comment>
<dbReference type="PANTHER" id="PTHR24006:SF644">
    <property type="entry name" value="UBIQUITIN CARBOXYL-TERMINAL HYDROLASE 7"/>
    <property type="match status" value="1"/>
</dbReference>
<dbReference type="GO" id="GO:0005829">
    <property type="term" value="C:cytosol"/>
    <property type="evidence" value="ECO:0007669"/>
    <property type="project" value="TreeGrafter"/>
</dbReference>
<dbReference type="PROSITE" id="PS00972">
    <property type="entry name" value="USP_1"/>
    <property type="match status" value="1"/>
</dbReference>
<dbReference type="Pfam" id="PF22486">
    <property type="entry name" value="MATH_2"/>
    <property type="match status" value="1"/>
</dbReference>
<dbReference type="InterPro" id="IPR028889">
    <property type="entry name" value="USP"/>
</dbReference>
<dbReference type="InterPro" id="IPR038765">
    <property type="entry name" value="Papain-like_cys_pep_sf"/>
</dbReference>
<comment type="caution">
    <text evidence="4">The sequence shown here is derived from an EMBL/GenBank/DDBJ whole genome shotgun (WGS) entry which is preliminary data.</text>
</comment>
<dbReference type="InterPro" id="IPR002083">
    <property type="entry name" value="MATH/TRAF_dom"/>
</dbReference>
<dbReference type="GO" id="GO:0005634">
    <property type="term" value="C:nucleus"/>
    <property type="evidence" value="ECO:0007669"/>
    <property type="project" value="TreeGrafter"/>
</dbReference>
<dbReference type="GO" id="GO:0031647">
    <property type="term" value="P:regulation of protein stability"/>
    <property type="evidence" value="ECO:0007669"/>
    <property type="project" value="TreeGrafter"/>
</dbReference>
<reference evidence="4 5" key="1">
    <citation type="journal article" date="2018" name="Front. Plant Sci.">
        <title>Red Clover (Trifolium pratense) and Zigzag Clover (T. medium) - A Picture of Genomic Similarities and Differences.</title>
        <authorList>
            <person name="Dluhosova J."/>
            <person name="Istvanek J."/>
            <person name="Nedelnik J."/>
            <person name="Repkova J."/>
        </authorList>
    </citation>
    <scope>NUCLEOTIDE SEQUENCE [LARGE SCALE GENOMIC DNA]</scope>
    <source>
        <strain evidence="5">cv. 10/8</strain>
        <tissue evidence="4">Leaf</tissue>
    </source>
</reference>
<dbReference type="SUPFAM" id="SSF54001">
    <property type="entry name" value="Cysteine proteinases"/>
    <property type="match status" value="1"/>
</dbReference>
<name>A0A392NEF8_9FABA</name>
<dbReference type="EMBL" id="LXQA010037139">
    <property type="protein sequence ID" value="MCH98256.1"/>
    <property type="molecule type" value="Genomic_DNA"/>
</dbReference>
<dbReference type="Gene3D" id="3.90.70.10">
    <property type="entry name" value="Cysteine proteinases"/>
    <property type="match status" value="1"/>
</dbReference>
<dbReference type="InterPro" id="IPR018200">
    <property type="entry name" value="USP_CS"/>
</dbReference>
<dbReference type="GO" id="GO:0016579">
    <property type="term" value="P:protein deubiquitination"/>
    <property type="evidence" value="ECO:0007669"/>
    <property type="project" value="InterPro"/>
</dbReference>
<evidence type="ECO:0000313" key="5">
    <source>
        <dbReference type="Proteomes" id="UP000265520"/>
    </source>
</evidence>
<dbReference type="InterPro" id="IPR050164">
    <property type="entry name" value="Peptidase_C19"/>
</dbReference>
<evidence type="ECO:0000259" key="2">
    <source>
        <dbReference type="PROSITE" id="PS50144"/>
    </source>
</evidence>
<feature type="domain" description="USP" evidence="3">
    <location>
        <begin position="84"/>
        <end position="187"/>
    </location>
</feature>
<dbReference type="SUPFAM" id="SSF49599">
    <property type="entry name" value="TRAF domain-like"/>
    <property type="match status" value="1"/>
</dbReference>
<organism evidence="4 5">
    <name type="scientific">Trifolium medium</name>
    <dbReference type="NCBI Taxonomy" id="97028"/>
    <lineage>
        <taxon>Eukaryota</taxon>
        <taxon>Viridiplantae</taxon>
        <taxon>Streptophyta</taxon>
        <taxon>Embryophyta</taxon>
        <taxon>Tracheophyta</taxon>
        <taxon>Spermatophyta</taxon>
        <taxon>Magnoliopsida</taxon>
        <taxon>eudicotyledons</taxon>
        <taxon>Gunneridae</taxon>
        <taxon>Pentapetalae</taxon>
        <taxon>rosids</taxon>
        <taxon>fabids</taxon>
        <taxon>Fabales</taxon>
        <taxon>Fabaceae</taxon>
        <taxon>Papilionoideae</taxon>
        <taxon>50 kb inversion clade</taxon>
        <taxon>NPAAA clade</taxon>
        <taxon>Hologalegina</taxon>
        <taxon>IRL clade</taxon>
        <taxon>Trifolieae</taxon>
        <taxon>Trifolium</taxon>
    </lineage>
</organism>
<evidence type="ECO:0000313" key="4">
    <source>
        <dbReference type="EMBL" id="MCH98256.1"/>
    </source>
</evidence>
<keyword evidence="4" id="KW-0378">Hydrolase</keyword>
<dbReference type="Pfam" id="PF00443">
    <property type="entry name" value="UCH"/>
    <property type="match status" value="1"/>
</dbReference>